<evidence type="ECO:0000256" key="5">
    <source>
        <dbReference type="ARBA" id="ARBA00022777"/>
    </source>
</evidence>
<dbReference type="Gene3D" id="3.30.70.560">
    <property type="entry name" value="7,8-Dihydro-6-hydroxymethylpterin-pyrophosphokinase HPPK"/>
    <property type="match status" value="1"/>
</dbReference>
<dbReference type="GO" id="GO:0003848">
    <property type="term" value="F:2-amino-4-hydroxy-6-hydroxymethyldihydropteridine diphosphokinase activity"/>
    <property type="evidence" value="ECO:0007669"/>
    <property type="project" value="UniProtKB-EC"/>
</dbReference>
<evidence type="ECO:0000256" key="3">
    <source>
        <dbReference type="ARBA" id="ARBA00022679"/>
    </source>
</evidence>
<dbReference type="EC" id="2.7.6.3" evidence="2"/>
<dbReference type="GO" id="GO:0046654">
    <property type="term" value="P:tetrahydrofolate biosynthetic process"/>
    <property type="evidence" value="ECO:0007669"/>
    <property type="project" value="UniProtKB-UniPathway"/>
</dbReference>
<keyword evidence="4" id="KW-0547">Nucleotide-binding</keyword>
<evidence type="ECO:0000256" key="1">
    <source>
        <dbReference type="ARBA" id="ARBA00005051"/>
    </source>
</evidence>
<dbReference type="SUPFAM" id="SSF55083">
    <property type="entry name" value="6-hydroxymethyl-7,8-dihydropterin pyrophosphokinase, HPPK"/>
    <property type="match status" value="1"/>
</dbReference>
<feature type="domain" description="7,8-dihydro-6-hydroxymethylpterin-pyrophosphokinase" evidence="8">
    <location>
        <begin position="5"/>
        <end position="130"/>
    </location>
</feature>
<dbReference type="GO" id="GO:0046656">
    <property type="term" value="P:folic acid biosynthetic process"/>
    <property type="evidence" value="ECO:0007669"/>
    <property type="project" value="UniProtKB-KW"/>
</dbReference>
<evidence type="ECO:0000256" key="4">
    <source>
        <dbReference type="ARBA" id="ARBA00022741"/>
    </source>
</evidence>
<dbReference type="AlphaFoldDB" id="Q1N3T2"/>
<evidence type="ECO:0000313" key="9">
    <source>
        <dbReference type="EMBL" id="EAT12792.1"/>
    </source>
</evidence>
<dbReference type="GO" id="GO:0016301">
    <property type="term" value="F:kinase activity"/>
    <property type="evidence" value="ECO:0007669"/>
    <property type="project" value="UniProtKB-KW"/>
</dbReference>
<sequence length="160" mass="18139">MAVVYVSIGSNIDREKNIKGCLQSLAQTFGGLTLSPIYESEAVGFDGDNFYNLVAKFDTDLSVGELNQALKEIEDEYGRDRSGPRFSGRTLDIDILTYDDLVGTFDGVELPRDEITKNAFVLLPMVDLAPDEKHPELDVTYARLWFFYDKEKQNLWQVEL</sequence>
<evidence type="ECO:0000256" key="6">
    <source>
        <dbReference type="ARBA" id="ARBA00022840"/>
    </source>
</evidence>
<dbReference type="EMBL" id="AAQH01000004">
    <property type="protein sequence ID" value="EAT12792.1"/>
    <property type="molecule type" value="Genomic_DNA"/>
</dbReference>
<accession>Q1N3T2</accession>
<dbReference type="Proteomes" id="UP000004263">
    <property type="component" value="Unassembled WGS sequence"/>
</dbReference>
<dbReference type="RefSeq" id="WP_007018682.1">
    <property type="nucleotide sequence ID" value="NZ_CH724118.1"/>
</dbReference>
<keyword evidence="5 9" id="KW-0418">Kinase</keyword>
<organism evidence="9 10">
    <name type="scientific">Bermanella marisrubri</name>
    <dbReference type="NCBI Taxonomy" id="207949"/>
    <lineage>
        <taxon>Bacteria</taxon>
        <taxon>Pseudomonadati</taxon>
        <taxon>Pseudomonadota</taxon>
        <taxon>Gammaproteobacteria</taxon>
        <taxon>Oceanospirillales</taxon>
        <taxon>Oceanospirillaceae</taxon>
        <taxon>Bermanella</taxon>
    </lineage>
</organism>
<dbReference type="NCBIfam" id="TIGR01498">
    <property type="entry name" value="folK"/>
    <property type="match status" value="1"/>
</dbReference>
<keyword evidence="3" id="KW-0808">Transferase</keyword>
<reference evidence="9 10" key="1">
    <citation type="submission" date="2006-03" db="EMBL/GenBank/DDBJ databases">
        <authorList>
            <person name="Pinhassi J."/>
            <person name="Pedros-Alio C."/>
            <person name="Ferriera S."/>
            <person name="Johnson J."/>
            <person name="Kravitz S."/>
            <person name="Halpern A."/>
            <person name="Remington K."/>
            <person name="Beeson K."/>
            <person name="Tran B."/>
            <person name="Rogers Y.-H."/>
            <person name="Friedman R."/>
            <person name="Venter J.C."/>
        </authorList>
    </citation>
    <scope>NUCLEOTIDE SEQUENCE [LARGE SCALE GENOMIC DNA]</scope>
    <source>
        <strain evidence="9 10">RED65</strain>
    </source>
</reference>
<keyword evidence="6" id="KW-0067">ATP-binding</keyword>
<dbReference type="STRING" id="207949.RED65_12004"/>
<proteinExistence type="predicted"/>
<keyword evidence="10" id="KW-1185">Reference proteome</keyword>
<evidence type="ECO:0000256" key="7">
    <source>
        <dbReference type="ARBA" id="ARBA00022909"/>
    </source>
</evidence>
<protein>
    <recommendedName>
        <fullName evidence="2">2-amino-4-hydroxy-6-hydroxymethyldihydropteridine diphosphokinase</fullName>
        <ecNumber evidence="2">2.7.6.3</ecNumber>
    </recommendedName>
</protein>
<keyword evidence="7" id="KW-0289">Folate biosynthesis</keyword>
<dbReference type="OrthoDB" id="9790168at2"/>
<dbReference type="InterPro" id="IPR035907">
    <property type="entry name" value="Hppk_sf"/>
</dbReference>
<evidence type="ECO:0000313" key="10">
    <source>
        <dbReference type="Proteomes" id="UP000004263"/>
    </source>
</evidence>
<evidence type="ECO:0000259" key="8">
    <source>
        <dbReference type="Pfam" id="PF01288"/>
    </source>
</evidence>
<name>Q1N3T2_9GAMM</name>
<dbReference type="UniPathway" id="UPA00077">
    <property type="reaction ID" value="UER00155"/>
</dbReference>
<comment type="pathway">
    <text evidence="1">Cofactor biosynthesis; tetrahydrofolate biosynthesis; 2-amino-4-hydroxy-6-hydroxymethyl-7,8-dihydropteridine diphosphate from 7,8-dihydroneopterin triphosphate: step 4/4.</text>
</comment>
<dbReference type="InterPro" id="IPR000550">
    <property type="entry name" value="Hppk"/>
</dbReference>
<dbReference type="GO" id="GO:0005524">
    <property type="term" value="F:ATP binding"/>
    <property type="evidence" value="ECO:0007669"/>
    <property type="project" value="UniProtKB-KW"/>
</dbReference>
<comment type="caution">
    <text evidence="9">The sequence shown here is derived from an EMBL/GenBank/DDBJ whole genome shotgun (WGS) entry which is preliminary data.</text>
</comment>
<gene>
    <name evidence="9" type="ORF">RED65_12004</name>
</gene>
<dbReference type="PANTHER" id="PTHR43071">
    <property type="entry name" value="2-AMINO-4-HYDROXY-6-HYDROXYMETHYLDIHYDROPTERIDINE PYROPHOSPHOKINASE"/>
    <property type="match status" value="1"/>
</dbReference>
<dbReference type="PANTHER" id="PTHR43071:SF2">
    <property type="entry name" value="2-AMINO-4-HYDROXY-6-HYDROXYMETHYLDIHYDROPTERIDINE PYROPHOSPHOKINASE"/>
    <property type="match status" value="1"/>
</dbReference>
<dbReference type="CDD" id="cd00483">
    <property type="entry name" value="HPPK"/>
    <property type="match status" value="1"/>
</dbReference>
<dbReference type="Pfam" id="PF01288">
    <property type="entry name" value="HPPK"/>
    <property type="match status" value="1"/>
</dbReference>
<dbReference type="HOGENOM" id="CLU_097916_2_2_6"/>
<evidence type="ECO:0000256" key="2">
    <source>
        <dbReference type="ARBA" id="ARBA00013253"/>
    </source>
</evidence>